<name>A0AAP0QYW6_LIQFO</name>
<dbReference type="EMBL" id="JBBPBK010000146">
    <property type="protein sequence ID" value="KAK9266427.1"/>
    <property type="molecule type" value="Genomic_DNA"/>
</dbReference>
<gene>
    <name evidence="2" type="ORF">L1049_005500</name>
</gene>
<evidence type="ECO:0000256" key="1">
    <source>
        <dbReference type="SAM" id="MobiDB-lite"/>
    </source>
</evidence>
<keyword evidence="3" id="KW-1185">Reference proteome</keyword>
<dbReference type="InterPro" id="IPR002110">
    <property type="entry name" value="Ankyrin_rpt"/>
</dbReference>
<dbReference type="Pfam" id="PF12796">
    <property type="entry name" value="Ank_2"/>
    <property type="match status" value="1"/>
</dbReference>
<feature type="region of interest" description="Disordered" evidence="1">
    <location>
        <begin position="71"/>
        <end position="136"/>
    </location>
</feature>
<dbReference type="Gene3D" id="1.25.40.20">
    <property type="entry name" value="Ankyrin repeat-containing domain"/>
    <property type="match status" value="1"/>
</dbReference>
<dbReference type="InterPro" id="IPR036770">
    <property type="entry name" value="Ankyrin_rpt-contain_sf"/>
</dbReference>
<dbReference type="PANTHER" id="PTHR24177:SF314">
    <property type="entry name" value="PROTEIN ACCELERATED CELL DEATH 6-LIKE ISOFORM X1"/>
    <property type="match status" value="1"/>
</dbReference>
<dbReference type="AlphaFoldDB" id="A0AAP0QYW6"/>
<dbReference type="PANTHER" id="PTHR24177">
    <property type="entry name" value="CASKIN"/>
    <property type="match status" value="1"/>
</dbReference>
<dbReference type="Proteomes" id="UP001415857">
    <property type="component" value="Unassembled WGS sequence"/>
</dbReference>
<sequence length="339" mass="38409">MTSLQLLSCNASPFRIKSEHGLMQFITSKVKPACCSLSRKEAIRKEKQRYKSALDLAKFLITKDTSWEATYPGLEQSKPKPHKYGFNLQASSDGKKKEEGHSTASLHQEERGGEGDKTHKPSSSEKGGEDPQRDNKTHIMSIGETPLFLATKSGCIEIVRQILKFYPQAVEYIDDDGRNILHVAIKYRQLKIFKLVKQMEVPMRRLVRKVDNHGNTILHTVGVPRRDYVPAKMQGPALQLQEELLWFEMLMGYLAAQCKLRKEGQRMAKGPPQKDAPLSQFSLLQCFAAAYTYRRTNQNTGFPVSSINLFVVFTVADVLSLHSLWDSGGYIPLNLHHFD</sequence>
<organism evidence="2 3">
    <name type="scientific">Liquidambar formosana</name>
    <name type="common">Formosan gum</name>
    <dbReference type="NCBI Taxonomy" id="63359"/>
    <lineage>
        <taxon>Eukaryota</taxon>
        <taxon>Viridiplantae</taxon>
        <taxon>Streptophyta</taxon>
        <taxon>Embryophyta</taxon>
        <taxon>Tracheophyta</taxon>
        <taxon>Spermatophyta</taxon>
        <taxon>Magnoliopsida</taxon>
        <taxon>eudicotyledons</taxon>
        <taxon>Gunneridae</taxon>
        <taxon>Pentapetalae</taxon>
        <taxon>Saxifragales</taxon>
        <taxon>Altingiaceae</taxon>
        <taxon>Liquidambar</taxon>
    </lineage>
</organism>
<protein>
    <submittedName>
        <fullName evidence="2">Uncharacterized protein</fullName>
    </submittedName>
</protein>
<dbReference type="GO" id="GO:0016020">
    <property type="term" value="C:membrane"/>
    <property type="evidence" value="ECO:0007669"/>
    <property type="project" value="TreeGrafter"/>
</dbReference>
<dbReference type="SMART" id="SM00248">
    <property type="entry name" value="ANK"/>
    <property type="match status" value="2"/>
</dbReference>
<dbReference type="SUPFAM" id="SSF48403">
    <property type="entry name" value="Ankyrin repeat"/>
    <property type="match status" value="1"/>
</dbReference>
<reference evidence="2 3" key="1">
    <citation type="journal article" date="2024" name="Plant J.">
        <title>Genome sequences and population genomics reveal climatic adaptation and genomic divergence between two closely related sweetgum species.</title>
        <authorList>
            <person name="Xu W.Q."/>
            <person name="Ren C.Q."/>
            <person name="Zhang X.Y."/>
            <person name="Comes H.P."/>
            <person name="Liu X.H."/>
            <person name="Li Y.G."/>
            <person name="Kettle C.J."/>
            <person name="Jalonen R."/>
            <person name="Gaisberger H."/>
            <person name="Ma Y.Z."/>
            <person name="Qiu Y.X."/>
        </authorList>
    </citation>
    <scope>NUCLEOTIDE SEQUENCE [LARGE SCALE GENOMIC DNA]</scope>
    <source>
        <strain evidence="2">Hangzhou</strain>
    </source>
</reference>
<proteinExistence type="predicted"/>
<evidence type="ECO:0000313" key="3">
    <source>
        <dbReference type="Proteomes" id="UP001415857"/>
    </source>
</evidence>
<accession>A0AAP0QYW6</accession>
<evidence type="ECO:0000313" key="2">
    <source>
        <dbReference type="EMBL" id="KAK9266427.1"/>
    </source>
</evidence>
<feature type="compositionally biased region" description="Basic and acidic residues" evidence="1">
    <location>
        <begin position="93"/>
        <end position="136"/>
    </location>
</feature>
<comment type="caution">
    <text evidence="2">The sequence shown here is derived from an EMBL/GenBank/DDBJ whole genome shotgun (WGS) entry which is preliminary data.</text>
</comment>